<dbReference type="Proteomes" id="UP000241769">
    <property type="component" value="Unassembled WGS sequence"/>
</dbReference>
<evidence type="ECO:0000256" key="1">
    <source>
        <dbReference type="SAM" id="Coils"/>
    </source>
</evidence>
<gene>
    <name evidence="3" type="ORF">PROFUN_05367</name>
</gene>
<evidence type="ECO:0000256" key="2">
    <source>
        <dbReference type="SAM" id="MobiDB-lite"/>
    </source>
</evidence>
<dbReference type="AlphaFoldDB" id="A0A2P6NRE7"/>
<feature type="region of interest" description="Disordered" evidence="2">
    <location>
        <begin position="119"/>
        <end position="157"/>
    </location>
</feature>
<feature type="region of interest" description="Disordered" evidence="2">
    <location>
        <begin position="169"/>
        <end position="204"/>
    </location>
</feature>
<sequence length="347" mass="39570">MAGTIGQREQQIYACISLHIRAEGKPEVVKRLSSHNTVTIGRKRDCDVVLQSKDAPSIVVSIRWNPKGNYSIIPHVPLSYSSNTDAIFSLGGKITREAELMMDCNYSCEGLALYARRDATTPSRKRNTLPKRPETNENIPPRSPQAKSLSVDTKPRTPCSNVNHAAKKMGFSVPNSPRGRTRTPTKIETPPPPTRSNVDGEGDASELMDLRVKNEKLERQALLSMQQAELKKYKMEQEIEDHKRKNSELAEGRAMLKEENKVLTNMVKNLKHRLNEAVFVPEPIEDFSSFDATLERMNSQLKNTETDRDWISYHRKATDDFLNKWKTEIDQQQSPKKKRRIEEPFTL</sequence>
<keyword evidence="4" id="KW-1185">Reference proteome</keyword>
<protein>
    <submittedName>
        <fullName evidence="3">Uncharacterized protein</fullName>
    </submittedName>
</protein>
<evidence type="ECO:0000313" key="4">
    <source>
        <dbReference type="Proteomes" id="UP000241769"/>
    </source>
</evidence>
<keyword evidence="1" id="KW-0175">Coiled coil</keyword>
<accession>A0A2P6NRE7</accession>
<dbReference type="EMBL" id="MDYQ01000031">
    <property type="protein sequence ID" value="PRP86448.1"/>
    <property type="molecule type" value="Genomic_DNA"/>
</dbReference>
<comment type="caution">
    <text evidence="3">The sequence shown here is derived from an EMBL/GenBank/DDBJ whole genome shotgun (WGS) entry which is preliminary data.</text>
</comment>
<name>A0A2P6NRE7_9EUKA</name>
<evidence type="ECO:0000313" key="3">
    <source>
        <dbReference type="EMBL" id="PRP86448.1"/>
    </source>
</evidence>
<reference evidence="3 4" key="1">
    <citation type="journal article" date="2018" name="Genome Biol. Evol.">
        <title>Multiple Roots of Fruiting Body Formation in Amoebozoa.</title>
        <authorList>
            <person name="Hillmann F."/>
            <person name="Forbes G."/>
            <person name="Novohradska S."/>
            <person name="Ferling I."/>
            <person name="Riege K."/>
            <person name="Groth M."/>
            <person name="Westermann M."/>
            <person name="Marz M."/>
            <person name="Spaller T."/>
            <person name="Winckler T."/>
            <person name="Schaap P."/>
            <person name="Glockner G."/>
        </authorList>
    </citation>
    <scope>NUCLEOTIDE SEQUENCE [LARGE SCALE GENOMIC DNA]</scope>
    <source>
        <strain evidence="3 4">Jena</strain>
    </source>
</reference>
<feature type="region of interest" description="Disordered" evidence="2">
    <location>
        <begin position="327"/>
        <end position="347"/>
    </location>
</feature>
<feature type="coiled-coil region" evidence="1">
    <location>
        <begin position="225"/>
        <end position="273"/>
    </location>
</feature>
<proteinExistence type="predicted"/>
<organism evidence="3 4">
    <name type="scientific">Planoprotostelium fungivorum</name>
    <dbReference type="NCBI Taxonomy" id="1890364"/>
    <lineage>
        <taxon>Eukaryota</taxon>
        <taxon>Amoebozoa</taxon>
        <taxon>Evosea</taxon>
        <taxon>Variosea</taxon>
        <taxon>Cavosteliida</taxon>
        <taxon>Cavosteliaceae</taxon>
        <taxon>Planoprotostelium</taxon>
    </lineage>
</organism>
<dbReference type="InParanoid" id="A0A2P6NRE7"/>